<evidence type="ECO:0000313" key="3">
    <source>
        <dbReference type="Proteomes" id="UP000007881"/>
    </source>
</evidence>
<gene>
    <name evidence="2" type="ordered locus">PSMK_30110</name>
</gene>
<proteinExistence type="predicted"/>
<evidence type="ECO:0000313" key="2">
    <source>
        <dbReference type="EMBL" id="BAM05170.1"/>
    </source>
</evidence>
<name>I0IIT2_PHYMF</name>
<accession>I0IIT2</accession>
<feature type="region of interest" description="Disordered" evidence="1">
    <location>
        <begin position="1"/>
        <end position="25"/>
    </location>
</feature>
<dbReference type="EMBL" id="AP012338">
    <property type="protein sequence ID" value="BAM05170.1"/>
    <property type="molecule type" value="Genomic_DNA"/>
</dbReference>
<dbReference type="Proteomes" id="UP000007881">
    <property type="component" value="Chromosome"/>
</dbReference>
<sequence length="79" mass="8163">MRGPGGRAVDAGGERLAHPPPLRSRRPLRLAVEEPTLPALPRTVGRCGLDWLRSAAVAARASGTLAGSSMPAPRPHAPA</sequence>
<dbReference type="HOGENOM" id="CLU_2602985_0_0_0"/>
<organism evidence="2 3">
    <name type="scientific">Phycisphaera mikurensis (strain NBRC 102666 / KCTC 22515 / FYK2301M01)</name>
    <dbReference type="NCBI Taxonomy" id="1142394"/>
    <lineage>
        <taxon>Bacteria</taxon>
        <taxon>Pseudomonadati</taxon>
        <taxon>Planctomycetota</taxon>
        <taxon>Phycisphaerae</taxon>
        <taxon>Phycisphaerales</taxon>
        <taxon>Phycisphaeraceae</taxon>
        <taxon>Phycisphaera</taxon>
    </lineage>
</organism>
<dbReference type="AlphaFoldDB" id="I0IIT2"/>
<evidence type="ECO:0000256" key="1">
    <source>
        <dbReference type="SAM" id="MobiDB-lite"/>
    </source>
</evidence>
<dbReference type="KEGG" id="phm:PSMK_30110"/>
<protein>
    <submittedName>
        <fullName evidence="2">Uncharacterized protein</fullName>
    </submittedName>
</protein>
<reference evidence="2 3" key="1">
    <citation type="submission" date="2012-02" db="EMBL/GenBank/DDBJ databases">
        <title>Complete genome sequence of Phycisphaera mikurensis NBRC 102666.</title>
        <authorList>
            <person name="Ankai A."/>
            <person name="Hosoyama A."/>
            <person name="Terui Y."/>
            <person name="Sekine M."/>
            <person name="Fukai R."/>
            <person name="Kato Y."/>
            <person name="Nakamura S."/>
            <person name="Yamada-Narita S."/>
            <person name="Kawakoshi A."/>
            <person name="Fukunaga Y."/>
            <person name="Yamazaki S."/>
            <person name="Fujita N."/>
        </authorList>
    </citation>
    <scope>NUCLEOTIDE SEQUENCE [LARGE SCALE GENOMIC DNA]</scope>
    <source>
        <strain evidence="3">NBRC 102666 / KCTC 22515 / FYK2301M01</strain>
    </source>
</reference>
<keyword evidence="3" id="KW-1185">Reference proteome</keyword>